<gene>
    <name evidence="14" type="ORF">FPZ49_12355</name>
</gene>
<comment type="subcellular location">
    <subcellularLocation>
        <location evidence="2">Cell membrane</location>
    </subcellularLocation>
    <subcellularLocation>
        <location evidence="1">Membrane</location>
        <topology evidence="1">Single-pass membrane protein</topology>
    </subcellularLocation>
</comment>
<keyword evidence="5 11" id="KW-1133">Transmembrane helix</keyword>
<organism evidence="14 15">
    <name type="scientific">Paenibacillus cremeus</name>
    <dbReference type="NCBI Taxonomy" id="2163881"/>
    <lineage>
        <taxon>Bacteria</taxon>
        <taxon>Bacillati</taxon>
        <taxon>Bacillota</taxon>
        <taxon>Bacilli</taxon>
        <taxon>Bacillales</taxon>
        <taxon>Paenibacillaceae</taxon>
        <taxon>Paenibacillus</taxon>
    </lineage>
</organism>
<dbReference type="PANTHER" id="PTHR37461">
    <property type="entry name" value="ANTI-SIGMA-K FACTOR RSKA"/>
    <property type="match status" value="1"/>
</dbReference>
<name>A0A559KBL8_9BACL</name>
<evidence type="ECO:0000256" key="6">
    <source>
        <dbReference type="ARBA" id="ARBA00023136"/>
    </source>
</evidence>
<evidence type="ECO:0000256" key="9">
    <source>
        <dbReference type="ARBA" id="ARBA00029829"/>
    </source>
</evidence>
<keyword evidence="6 11" id="KW-0472">Membrane</keyword>
<reference evidence="14 15" key="1">
    <citation type="submission" date="2019-07" db="EMBL/GenBank/DDBJ databases">
        <authorList>
            <person name="Kim J."/>
        </authorList>
    </citation>
    <scope>NUCLEOTIDE SEQUENCE [LARGE SCALE GENOMIC DNA]</scope>
    <source>
        <strain evidence="14 15">JC52</strain>
    </source>
</reference>
<dbReference type="InterPro" id="IPR051474">
    <property type="entry name" value="Anti-sigma-K/W_factor"/>
</dbReference>
<protein>
    <recommendedName>
        <fullName evidence="8">Anti-sigma-W factor RsiW</fullName>
    </recommendedName>
    <alternativeName>
        <fullName evidence="10">Regulator of SigK</fullName>
    </alternativeName>
    <alternativeName>
        <fullName evidence="9">Sigma-K anti-sigma factor RskA</fullName>
    </alternativeName>
</protein>
<evidence type="ECO:0000256" key="3">
    <source>
        <dbReference type="ARBA" id="ARBA00022475"/>
    </source>
</evidence>
<dbReference type="Gene3D" id="1.10.10.1320">
    <property type="entry name" value="Anti-sigma factor, zinc-finger domain"/>
    <property type="match status" value="1"/>
</dbReference>
<evidence type="ECO:0000259" key="13">
    <source>
        <dbReference type="Pfam" id="PF13490"/>
    </source>
</evidence>
<dbReference type="GO" id="GO:0016989">
    <property type="term" value="F:sigma factor antagonist activity"/>
    <property type="evidence" value="ECO:0007669"/>
    <property type="project" value="TreeGrafter"/>
</dbReference>
<dbReference type="InterPro" id="IPR041916">
    <property type="entry name" value="Anti_sigma_zinc_sf"/>
</dbReference>
<dbReference type="GO" id="GO:0006417">
    <property type="term" value="P:regulation of translation"/>
    <property type="evidence" value="ECO:0007669"/>
    <property type="project" value="TreeGrafter"/>
</dbReference>
<evidence type="ECO:0000259" key="12">
    <source>
        <dbReference type="Pfam" id="PF10099"/>
    </source>
</evidence>
<dbReference type="Pfam" id="PF10099">
    <property type="entry name" value="RskA_C"/>
    <property type="match status" value="1"/>
</dbReference>
<evidence type="ECO:0000256" key="7">
    <source>
        <dbReference type="ARBA" id="ARBA00024353"/>
    </source>
</evidence>
<evidence type="ECO:0000313" key="15">
    <source>
        <dbReference type="Proteomes" id="UP000317036"/>
    </source>
</evidence>
<comment type="similarity">
    <text evidence="7">Belongs to the zinc-associated anti-sigma factor (ZAS) superfamily. Anti-sigma-W factor family.</text>
</comment>
<evidence type="ECO:0000256" key="8">
    <source>
        <dbReference type="ARBA" id="ARBA00024438"/>
    </source>
</evidence>
<keyword evidence="15" id="KW-1185">Reference proteome</keyword>
<dbReference type="OrthoDB" id="150725at2"/>
<evidence type="ECO:0000256" key="5">
    <source>
        <dbReference type="ARBA" id="ARBA00022989"/>
    </source>
</evidence>
<evidence type="ECO:0000256" key="11">
    <source>
        <dbReference type="SAM" id="Phobius"/>
    </source>
</evidence>
<dbReference type="InterPro" id="IPR027383">
    <property type="entry name" value="Znf_put"/>
</dbReference>
<feature type="domain" description="Anti-sigma K factor RskA C-terminal" evidence="12">
    <location>
        <begin position="95"/>
        <end position="237"/>
    </location>
</feature>
<dbReference type="Proteomes" id="UP000317036">
    <property type="component" value="Unassembled WGS sequence"/>
</dbReference>
<dbReference type="AlphaFoldDB" id="A0A559KBL8"/>
<dbReference type="GO" id="GO:0005886">
    <property type="term" value="C:plasma membrane"/>
    <property type="evidence" value="ECO:0007669"/>
    <property type="project" value="UniProtKB-SubCell"/>
</dbReference>
<comment type="caution">
    <text evidence="14">The sequence shown here is derived from an EMBL/GenBank/DDBJ whole genome shotgun (WGS) entry which is preliminary data.</text>
</comment>
<evidence type="ECO:0000256" key="10">
    <source>
        <dbReference type="ARBA" id="ARBA00030803"/>
    </source>
</evidence>
<evidence type="ECO:0000313" key="14">
    <source>
        <dbReference type="EMBL" id="TVY09532.1"/>
    </source>
</evidence>
<feature type="transmembrane region" description="Helical" evidence="11">
    <location>
        <begin position="94"/>
        <end position="114"/>
    </location>
</feature>
<evidence type="ECO:0000256" key="4">
    <source>
        <dbReference type="ARBA" id="ARBA00022692"/>
    </source>
</evidence>
<evidence type="ECO:0000256" key="1">
    <source>
        <dbReference type="ARBA" id="ARBA00004167"/>
    </source>
</evidence>
<proteinExistence type="inferred from homology"/>
<dbReference type="EMBL" id="VNJI01000013">
    <property type="protein sequence ID" value="TVY09532.1"/>
    <property type="molecule type" value="Genomic_DNA"/>
</dbReference>
<dbReference type="InterPro" id="IPR018764">
    <property type="entry name" value="RskA_C"/>
</dbReference>
<dbReference type="RefSeq" id="WP_144847046.1">
    <property type="nucleotide sequence ID" value="NZ_VNJI01000013.1"/>
</dbReference>
<dbReference type="Pfam" id="PF13490">
    <property type="entry name" value="zf-HC2"/>
    <property type="match status" value="1"/>
</dbReference>
<accession>A0A559KBL8</accession>
<keyword evidence="3" id="KW-1003">Cell membrane</keyword>
<feature type="domain" description="Putative zinc-finger" evidence="13">
    <location>
        <begin position="15"/>
        <end position="38"/>
    </location>
</feature>
<dbReference type="PANTHER" id="PTHR37461:SF1">
    <property type="entry name" value="ANTI-SIGMA-K FACTOR RSKA"/>
    <property type="match status" value="1"/>
</dbReference>
<keyword evidence="4 11" id="KW-0812">Transmembrane</keyword>
<sequence>MSEDRKLCEDRFAFFLQELPPEETLRYEQHLTHCPECREELAELQQAWAAIPFEMEEVELPESLRDQVMGAILPPKPMLDAVEEPKRRSVFSRWTYAAAALLLFLAGGATVWSLSRQAASHAPKLAIDERLNVPMQPVSQVSLKAFDQSMPGASGNGMVMQQGDGAALMLHVSGLKPTEGAQAYQVWLVKDGKRKNCGTFRVDAQGNGGIMYELTPAESKFDAIGITLEPDSEGNAPRGKKVLGT</sequence>
<evidence type="ECO:0000256" key="2">
    <source>
        <dbReference type="ARBA" id="ARBA00004236"/>
    </source>
</evidence>